<keyword evidence="2" id="KW-1185">Reference proteome</keyword>
<name>A0A8E2EN62_9PEZI</name>
<dbReference type="Proteomes" id="UP000250140">
    <property type="component" value="Unassembled WGS sequence"/>
</dbReference>
<organism evidence="1 2">
    <name type="scientific">Glonium stellatum</name>
    <dbReference type="NCBI Taxonomy" id="574774"/>
    <lineage>
        <taxon>Eukaryota</taxon>
        <taxon>Fungi</taxon>
        <taxon>Dikarya</taxon>
        <taxon>Ascomycota</taxon>
        <taxon>Pezizomycotina</taxon>
        <taxon>Dothideomycetes</taxon>
        <taxon>Pleosporomycetidae</taxon>
        <taxon>Gloniales</taxon>
        <taxon>Gloniaceae</taxon>
        <taxon>Glonium</taxon>
    </lineage>
</organism>
<gene>
    <name evidence="1" type="ORF">AOQ84DRAFT_383627</name>
</gene>
<accession>A0A8E2EN62</accession>
<reference evidence="1 2" key="1">
    <citation type="journal article" date="2016" name="Nat. Commun.">
        <title>Ectomycorrhizal ecology is imprinted in the genome of the dominant symbiotic fungus Cenococcum geophilum.</title>
        <authorList>
            <consortium name="DOE Joint Genome Institute"/>
            <person name="Peter M."/>
            <person name="Kohler A."/>
            <person name="Ohm R.A."/>
            <person name="Kuo A."/>
            <person name="Krutzmann J."/>
            <person name="Morin E."/>
            <person name="Arend M."/>
            <person name="Barry K.W."/>
            <person name="Binder M."/>
            <person name="Choi C."/>
            <person name="Clum A."/>
            <person name="Copeland A."/>
            <person name="Grisel N."/>
            <person name="Haridas S."/>
            <person name="Kipfer T."/>
            <person name="LaButti K."/>
            <person name="Lindquist E."/>
            <person name="Lipzen A."/>
            <person name="Maire R."/>
            <person name="Meier B."/>
            <person name="Mihaltcheva S."/>
            <person name="Molinier V."/>
            <person name="Murat C."/>
            <person name="Poggeler S."/>
            <person name="Quandt C.A."/>
            <person name="Sperisen C."/>
            <person name="Tritt A."/>
            <person name="Tisserant E."/>
            <person name="Crous P.W."/>
            <person name="Henrissat B."/>
            <person name="Nehls U."/>
            <person name="Egli S."/>
            <person name="Spatafora J.W."/>
            <person name="Grigoriev I.V."/>
            <person name="Martin F.M."/>
        </authorList>
    </citation>
    <scope>NUCLEOTIDE SEQUENCE [LARGE SCALE GENOMIC DNA]</scope>
    <source>
        <strain evidence="1 2">CBS 207.34</strain>
    </source>
</reference>
<dbReference type="OrthoDB" id="3736456at2759"/>
<dbReference type="EMBL" id="KV751113">
    <property type="protein sequence ID" value="OCL01545.1"/>
    <property type="molecule type" value="Genomic_DNA"/>
</dbReference>
<protein>
    <submittedName>
        <fullName evidence="1">Uncharacterized protein</fullName>
    </submittedName>
</protein>
<evidence type="ECO:0000313" key="2">
    <source>
        <dbReference type="Proteomes" id="UP000250140"/>
    </source>
</evidence>
<proteinExistence type="predicted"/>
<evidence type="ECO:0000313" key="1">
    <source>
        <dbReference type="EMBL" id="OCL01545.1"/>
    </source>
</evidence>
<dbReference type="AlphaFoldDB" id="A0A8E2EN62"/>
<sequence length="340" mass="40072">MSQRLNQYHQNRHDRQYCPSRLEMLPLEIRQEIYHYLGFPILGHWWAPCNVHESCSESEDWEATAHVTNHLYSESKALRKFVLEFTESRDTVFQWKVARLTKSHMKHLLSLSYAYGCRAIMYVNKFIYADIHTMIYHNTPVIFNFQLSNKAIHRRNWPHEDEHGFVVMSPSPWEFQFMTDIILTGNIGQGYEAEMPHGETVVRKWHRGRIVKLALSIRYIARHCLYLRRLTFKPLQIALKNAKLSALDAIPFALRELVRGCQRLQIVNIRHNERERFGSGDARASKAAFKPQSIPEYLREDAIAEWAREALLDIRKLDGTFTWRGYATTIKPFSKAKRRA</sequence>